<proteinExistence type="predicted"/>
<feature type="region of interest" description="Disordered" evidence="1">
    <location>
        <begin position="1"/>
        <end position="45"/>
    </location>
</feature>
<feature type="compositionally biased region" description="Basic and acidic residues" evidence="1">
    <location>
        <begin position="1"/>
        <end position="12"/>
    </location>
</feature>
<keyword evidence="2" id="KW-0396">Initiation factor</keyword>
<accession>A0A6L2NRE3</accession>
<protein>
    <submittedName>
        <fullName evidence="2">Translation initiation factor eIF-2B subunit delta-like isoform X3</fullName>
    </submittedName>
</protein>
<keyword evidence="2" id="KW-0648">Protein biosynthesis</keyword>
<feature type="compositionally biased region" description="Low complexity" evidence="1">
    <location>
        <begin position="28"/>
        <end position="41"/>
    </location>
</feature>
<reference evidence="2" key="1">
    <citation type="journal article" date="2019" name="Sci. Rep.">
        <title>Draft genome of Tanacetum cinerariifolium, the natural source of mosquito coil.</title>
        <authorList>
            <person name="Yamashiro T."/>
            <person name="Shiraishi A."/>
            <person name="Satake H."/>
            <person name="Nakayama K."/>
        </authorList>
    </citation>
    <scope>NUCLEOTIDE SEQUENCE</scope>
</reference>
<dbReference type="AlphaFoldDB" id="A0A6L2NRE3"/>
<evidence type="ECO:0000256" key="1">
    <source>
        <dbReference type="SAM" id="MobiDB-lite"/>
    </source>
</evidence>
<evidence type="ECO:0000313" key="2">
    <source>
        <dbReference type="EMBL" id="GEU87114.1"/>
    </source>
</evidence>
<dbReference type="GO" id="GO:0003743">
    <property type="term" value="F:translation initiation factor activity"/>
    <property type="evidence" value="ECO:0007669"/>
    <property type="project" value="UniProtKB-KW"/>
</dbReference>
<gene>
    <name evidence="2" type="ORF">Tci_059092</name>
</gene>
<sequence length="140" mass="14956">MDSRRRIIDPKVRKVGFFTPGPPPDRTQSGPAGPSSQSPISNLLSPVMIPPARQTSENLTLSRGVGVPVPNVSCGYDSLDVGSYAMSESVMSEETKSPPGRVGIDGEFSEDSVNWMRNPRDNGKSPAVDNGSHSIMIIIC</sequence>
<dbReference type="EMBL" id="BKCJ010009470">
    <property type="protein sequence ID" value="GEU87114.1"/>
    <property type="molecule type" value="Genomic_DNA"/>
</dbReference>
<name>A0A6L2NRE3_TANCI</name>
<organism evidence="2">
    <name type="scientific">Tanacetum cinerariifolium</name>
    <name type="common">Dalmatian daisy</name>
    <name type="synonym">Chrysanthemum cinerariifolium</name>
    <dbReference type="NCBI Taxonomy" id="118510"/>
    <lineage>
        <taxon>Eukaryota</taxon>
        <taxon>Viridiplantae</taxon>
        <taxon>Streptophyta</taxon>
        <taxon>Embryophyta</taxon>
        <taxon>Tracheophyta</taxon>
        <taxon>Spermatophyta</taxon>
        <taxon>Magnoliopsida</taxon>
        <taxon>eudicotyledons</taxon>
        <taxon>Gunneridae</taxon>
        <taxon>Pentapetalae</taxon>
        <taxon>asterids</taxon>
        <taxon>campanulids</taxon>
        <taxon>Asterales</taxon>
        <taxon>Asteraceae</taxon>
        <taxon>Asteroideae</taxon>
        <taxon>Anthemideae</taxon>
        <taxon>Anthemidinae</taxon>
        <taxon>Tanacetum</taxon>
    </lineage>
</organism>
<comment type="caution">
    <text evidence="2">The sequence shown here is derived from an EMBL/GenBank/DDBJ whole genome shotgun (WGS) entry which is preliminary data.</text>
</comment>